<accession>A0A1X0DGX2</accession>
<evidence type="ECO:0000256" key="4">
    <source>
        <dbReference type="ARBA" id="ARBA00022801"/>
    </source>
</evidence>
<evidence type="ECO:0000313" key="8">
    <source>
        <dbReference type="EMBL" id="ORA71653.1"/>
    </source>
</evidence>
<dbReference type="AlphaFoldDB" id="A0A1X0DGX2"/>
<dbReference type="GO" id="GO:0030677">
    <property type="term" value="C:ribonuclease P complex"/>
    <property type="evidence" value="ECO:0007669"/>
    <property type="project" value="TreeGrafter"/>
</dbReference>
<comment type="caution">
    <text evidence="8">The sequence shown here is derived from an EMBL/GenBank/DDBJ whole genome shotgun (WGS) entry which is preliminary data.</text>
</comment>
<dbReference type="InterPro" id="IPR000100">
    <property type="entry name" value="RNase_P"/>
</dbReference>
<evidence type="ECO:0000256" key="7">
    <source>
        <dbReference type="NCBIfam" id="TIGR00188"/>
    </source>
</evidence>
<keyword evidence="3 6" id="KW-0255">Endonuclease</keyword>
<gene>
    <name evidence="6" type="primary">rnpA</name>
    <name evidence="8" type="ORF">BST26_07695</name>
</gene>
<dbReference type="GO" id="GO:0042781">
    <property type="term" value="F:3'-tRNA processing endoribonuclease activity"/>
    <property type="evidence" value="ECO:0007669"/>
    <property type="project" value="TreeGrafter"/>
</dbReference>
<evidence type="ECO:0000256" key="5">
    <source>
        <dbReference type="ARBA" id="ARBA00022884"/>
    </source>
</evidence>
<dbReference type="InterPro" id="IPR014721">
    <property type="entry name" value="Ribsml_uS5_D2-typ_fold_subgr"/>
</dbReference>
<evidence type="ECO:0000256" key="1">
    <source>
        <dbReference type="ARBA" id="ARBA00022694"/>
    </source>
</evidence>
<comment type="subunit">
    <text evidence="6">Consists of a catalytic RNA component (M1 or rnpB) and a protein subunit.</text>
</comment>
<protein>
    <recommendedName>
        <fullName evidence="6 7">Ribonuclease P protein component</fullName>
        <shortName evidence="6">RNase P protein</shortName>
        <shortName evidence="6">RNaseP protein</shortName>
        <ecNumber evidence="6 7">3.1.26.5</ecNumber>
    </recommendedName>
    <alternativeName>
        <fullName evidence="6">Protein C5</fullName>
    </alternativeName>
</protein>
<comment type="function">
    <text evidence="6">RNaseP catalyzes the removal of the 5'-leader sequence from pre-tRNA to produce the mature 5'-terminus. It can also cleave other RNA substrates such as 4.5S RNA. The protein component plays an auxiliary but essential role in vivo by binding to the 5'-leader sequence and broadening the substrate specificity of the ribozyme.</text>
</comment>
<dbReference type="PANTHER" id="PTHR33992">
    <property type="entry name" value="RIBONUCLEASE P PROTEIN COMPONENT"/>
    <property type="match status" value="1"/>
</dbReference>
<keyword evidence="5 6" id="KW-0694">RNA-binding</keyword>
<dbReference type="GO" id="GO:0001682">
    <property type="term" value="P:tRNA 5'-leader removal"/>
    <property type="evidence" value="ECO:0007669"/>
    <property type="project" value="UniProtKB-UniRule"/>
</dbReference>
<proteinExistence type="inferred from homology"/>
<name>A0A1X0DGX2_9MYCO</name>
<dbReference type="GO" id="GO:0004526">
    <property type="term" value="F:ribonuclease P activity"/>
    <property type="evidence" value="ECO:0007669"/>
    <property type="project" value="UniProtKB-UniRule"/>
</dbReference>
<dbReference type="HAMAP" id="MF_00227">
    <property type="entry name" value="RNase_P"/>
    <property type="match status" value="1"/>
</dbReference>
<evidence type="ECO:0000256" key="6">
    <source>
        <dbReference type="HAMAP-Rule" id="MF_00227"/>
    </source>
</evidence>
<dbReference type="InterPro" id="IPR020568">
    <property type="entry name" value="Ribosomal_Su5_D2-typ_SF"/>
</dbReference>
<comment type="similarity">
    <text evidence="6">Belongs to the RnpA family.</text>
</comment>
<dbReference type="Gene3D" id="3.30.230.10">
    <property type="match status" value="1"/>
</dbReference>
<comment type="catalytic activity">
    <reaction evidence="6">
        <text>Endonucleolytic cleavage of RNA, removing 5'-extranucleotides from tRNA precursor.</text>
        <dbReference type="EC" id="3.1.26.5"/>
    </reaction>
</comment>
<evidence type="ECO:0000313" key="9">
    <source>
        <dbReference type="Proteomes" id="UP000192801"/>
    </source>
</evidence>
<dbReference type="GO" id="GO:0000049">
    <property type="term" value="F:tRNA binding"/>
    <property type="evidence" value="ECO:0007669"/>
    <property type="project" value="UniProtKB-UniRule"/>
</dbReference>
<keyword evidence="9" id="KW-1185">Reference proteome</keyword>
<dbReference type="OrthoDB" id="196964at2"/>
<dbReference type="STRING" id="444597.BST26_07695"/>
<keyword evidence="1 6" id="KW-0819">tRNA processing</keyword>
<dbReference type="EMBL" id="MVHS01000012">
    <property type="protein sequence ID" value="ORA71653.1"/>
    <property type="molecule type" value="Genomic_DNA"/>
</dbReference>
<dbReference type="RefSeq" id="WP_083030182.1">
    <property type="nucleotide sequence ID" value="NZ_AP022618.1"/>
</dbReference>
<sequence>MLPAQYRMTRSAEFGHTVKRGTRVGQPDLVLHINRAHPTAGEEPGPRVGLIVSKSVGNAVQRHRVSRRLRHCVAGLLTELHPDDRLVIRALPGSSDAASARLSEELRSGLRRLSARRNPA</sequence>
<reference evidence="8 9" key="1">
    <citation type="submission" date="2016-12" db="EMBL/GenBank/DDBJ databases">
        <title>The new phylogeny of genus Mycobacterium.</title>
        <authorList>
            <person name="Tortoli E."/>
            <person name="Trovato A."/>
            <person name="Cirillo D.M."/>
        </authorList>
    </citation>
    <scope>NUCLEOTIDE SEQUENCE [LARGE SCALE GENOMIC DNA]</scope>
    <source>
        <strain evidence="8 9">DSM 45130</strain>
    </source>
</reference>
<keyword evidence="2 6" id="KW-0540">Nuclease</keyword>
<keyword evidence="4 6" id="KW-0378">Hydrolase</keyword>
<dbReference type="EC" id="3.1.26.5" evidence="6 7"/>
<organism evidence="8 9">
    <name type="scientific">Mycolicibacterium insubricum</name>
    <dbReference type="NCBI Taxonomy" id="444597"/>
    <lineage>
        <taxon>Bacteria</taxon>
        <taxon>Bacillati</taxon>
        <taxon>Actinomycetota</taxon>
        <taxon>Actinomycetes</taxon>
        <taxon>Mycobacteriales</taxon>
        <taxon>Mycobacteriaceae</taxon>
        <taxon>Mycolicibacterium</taxon>
    </lineage>
</organism>
<dbReference type="SUPFAM" id="SSF54211">
    <property type="entry name" value="Ribosomal protein S5 domain 2-like"/>
    <property type="match status" value="1"/>
</dbReference>
<evidence type="ECO:0000256" key="2">
    <source>
        <dbReference type="ARBA" id="ARBA00022722"/>
    </source>
</evidence>
<dbReference type="NCBIfam" id="TIGR00188">
    <property type="entry name" value="rnpA"/>
    <property type="match status" value="1"/>
</dbReference>
<evidence type="ECO:0000256" key="3">
    <source>
        <dbReference type="ARBA" id="ARBA00022759"/>
    </source>
</evidence>
<dbReference type="PANTHER" id="PTHR33992:SF1">
    <property type="entry name" value="RIBONUCLEASE P PROTEIN COMPONENT"/>
    <property type="match status" value="1"/>
</dbReference>
<dbReference type="Pfam" id="PF00825">
    <property type="entry name" value="Ribonuclease_P"/>
    <property type="match status" value="1"/>
</dbReference>
<dbReference type="Proteomes" id="UP000192801">
    <property type="component" value="Unassembled WGS sequence"/>
</dbReference>